<keyword evidence="1 3" id="KW-0378">Hydrolase</keyword>
<dbReference type="EMBL" id="MLJW01000160">
    <property type="protein sequence ID" value="OIQ95773.1"/>
    <property type="molecule type" value="Genomic_DNA"/>
</dbReference>
<protein>
    <submittedName>
        <fullName evidence="3">5-methylthioadenosine/S-adenosylhomocysteine deaminase</fullName>
        <ecNumber evidence="3">3.5.4.28</ecNumber>
        <ecNumber evidence="3">3.5.4.31</ecNumber>
    </submittedName>
</protein>
<dbReference type="SUPFAM" id="SSF51556">
    <property type="entry name" value="Metallo-dependent hydrolases"/>
    <property type="match status" value="1"/>
</dbReference>
<organism evidence="3">
    <name type="scientific">mine drainage metagenome</name>
    <dbReference type="NCBI Taxonomy" id="410659"/>
    <lineage>
        <taxon>unclassified sequences</taxon>
        <taxon>metagenomes</taxon>
        <taxon>ecological metagenomes</taxon>
    </lineage>
</organism>
<evidence type="ECO:0000259" key="2">
    <source>
        <dbReference type="Pfam" id="PF01979"/>
    </source>
</evidence>
<dbReference type="PANTHER" id="PTHR43794">
    <property type="entry name" value="AMINOHYDROLASE SSNA-RELATED"/>
    <property type="match status" value="1"/>
</dbReference>
<reference evidence="3" key="1">
    <citation type="submission" date="2016-10" db="EMBL/GenBank/DDBJ databases">
        <title>Sequence of Gallionella enrichment culture.</title>
        <authorList>
            <person name="Poehlein A."/>
            <person name="Muehling M."/>
            <person name="Daniel R."/>
        </authorList>
    </citation>
    <scope>NUCLEOTIDE SEQUENCE</scope>
</reference>
<dbReference type="GO" id="GO:0090614">
    <property type="term" value="F:5'-methylthioadenosine deaminase activity"/>
    <property type="evidence" value="ECO:0007669"/>
    <property type="project" value="UniProtKB-EC"/>
</dbReference>
<feature type="domain" description="Amidohydrolase-related" evidence="2">
    <location>
        <begin position="56"/>
        <end position="447"/>
    </location>
</feature>
<proteinExistence type="predicted"/>
<dbReference type="InterPro" id="IPR032466">
    <property type="entry name" value="Metal_Hydrolase"/>
</dbReference>
<accession>A0A1J5S641</accession>
<evidence type="ECO:0000313" key="3">
    <source>
        <dbReference type="EMBL" id="OIQ95773.1"/>
    </source>
</evidence>
<dbReference type="InterPro" id="IPR006680">
    <property type="entry name" value="Amidohydro-rel"/>
</dbReference>
<dbReference type="AlphaFoldDB" id="A0A1J5S641"/>
<name>A0A1J5S641_9ZZZZ</name>
<dbReference type="InterPro" id="IPR011059">
    <property type="entry name" value="Metal-dep_hydrolase_composite"/>
</dbReference>
<comment type="caution">
    <text evidence="3">The sequence shown here is derived from an EMBL/GenBank/DDBJ whole genome shotgun (WGS) entry which is preliminary data.</text>
</comment>
<evidence type="ECO:0000256" key="1">
    <source>
        <dbReference type="ARBA" id="ARBA00022801"/>
    </source>
</evidence>
<dbReference type="Pfam" id="PF01979">
    <property type="entry name" value="Amidohydro_1"/>
    <property type="match status" value="1"/>
</dbReference>
<gene>
    <name evidence="3" type="primary">mtaD_3</name>
    <name evidence="3" type="ORF">GALL_222320</name>
</gene>
<dbReference type="Gene3D" id="3.20.20.140">
    <property type="entry name" value="Metal-dependent hydrolases"/>
    <property type="match status" value="1"/>
</dbReference>
<sequence>MAGVITDPSTTQLDCRWLLASPGTLHAQAYTRMHIAQGRIQDIVPQPHGDASSRTLVLPALSNAHDHARTFRSASLGAFEQPLETWLPFLGVVPGIDPYLSAATCFARAARHGVARTMVHYTRAQGLSPYVDEAQAVARAARDVGIHIGFAIALRDRQGIAYSSDAAALDALRPEIRSLVAQRLGTHASPDSAGQLALVDEVADMVAQGGYGSHVTVQYGPTGVQWCSGELLQSIAQASSDTGRPVHMHLLETRYQREWADRTYPQGIVPYLDAIGLLSSRLTLAHCTWARPQELALLAERGVTIAVNTSSNLGLKSGVAPVAEMLRAGCRVAMGLDGMALDEDDDALRELRLAYALHRGWGYDVTMTRAQLWAFAAANGDRVVRGPDAAREALAGRIAPGAPADLLILDHAALDDDALFPDIDPLDYVLARANGRHIAQVIIDGRTIVDQGKVRSVDEPALVAELLAQTRARLGSHSGGGAWRDAVAAMSEDLGPFYRSRAYLGCC</sequence>
<dbReference type="SUPFAM" id="SSF51338">
    <property type="entry name" value="Composite domain of metallo-dependent hydrolases"/>
    <property type="match status" value="1"/>
</dbReference>
<dbReference type="EC" id="3.5.4.31" evidence="3"/>
<dbReference type="GO" id="GO:0050270">
    <property type="term" value="F:S-adenosylhomocysteine deaminase activity"/>
    <property type="evidence" value="ECO:0007669"/>
    <property type="project" value="UniProtKB-EC"/>
</dbReference>
<dbReference type="EC" id="3.5.4.28" evidence="3"/>
<dbReference type="PANTHER" id="PTHR43794:SF11">
    <property type="entry name" value="AMIDOHYDROLASE-RELATED DOMAIN-CONTAINING PROTEIN"/>
    <property type="match status" value="1"/>
</dbReference>
<dbReference type="InterPro" id="IPR050287">
    <property type="entry name" value="MTA/SAH_deaminase"/>
</dbReference>